<dbReference type="InterPro" id="IPR018966">
    <property type="entry name" value="VTC_domain"/>
</dbReference>
<evidence type="ECO:0000313" key="3">
    <source>
        <dbReference type="Proteomes" id="UP001501475"/>
    </source>
</evidence>
<dbReference type="EMBL" id="BAAAPN010000015">
    <property type="protein sequence ID" value="GAA1747637.1"/>
    <property type="molecule type" value="Genomic_DNA"/>
</dbReference>
<name>A0ABP4W5N1_9MICO</name>
<organism evidence="2 3">
    <name type="scientific">Nostocoides vanveenii</name>
    <dbReference type="NCBI Taxonomy" id="330835"/>
    <lineage>
        <taxon>Bacteria</taxon>
        <taxon>Bacillati</taxon>
        <taxon>Actinomycetota</taxon>
        <taxon>Actinomycetes</taxon>
        <taxon>Micrococcales</taxon>
        <taxon>Intrasporangiaceae</taxon>
        <taxon>Nostocoides</taxon>
    </lineage>
</organism>
<dbReference type="CDD" id="cd07750">
    <property type="entry name" value="PolyPPase_VTC_like"/>
    <property type="match status" value="1"/>
</dbReference>
<proteinExistence type="predicted"/>
<dbReference type="Pfam" id="PF09359">
    <property type="entry name" value="VTC"/>
    <property type="match status" value="1"/>
</dbReference>
<sequence length="272" mass="30178">MTTLALARPTMPVSLTDLAPISLADLSAQAELLTRVDRKYVVPTSVLPLWLERIAAGTRILEIDGRRSFAYRSCYWDTDQLDSFLTSGQGRRRRFKVRGRTYLDTGSTFLEVKTRGPRGTTVKERVLHPDVTGPRLDTVASTYVAHRLRAAAIDRVAPANLTPALVTTYRRATLVTPGGEVPVRATIDADLSWRLPEPAGAETANLAGMAVIETKGASTPSPFDRVLWRLGHRPVRISKYGTGLALLRDDVPDLKWHNVIHRHLTIERGERP</sequence>
<dbReference type="RefSeq" id="WP_344061718.1">
    <property type="nucleotide sequence ID" value="NZ_BAAAPN010000015.1"/>
</dbReference>
<reference evidence="3" key="1">
    <citation type="journal article" date="2019" name="Int. J. Syst. Evol. Microbiol.">
        <title>The Global Catalogue of Microorganisms (GCM) 10K type strain sequencing project: providing services to taxonomists for standard genome sequencing and annotation.</title>
        <authorList>
            <consortium name="The Broad Institute Genomics Platform"/>
            <consortium name="The Broad Institute Genome Sequencing Center for Infectious Disease"/>
            <person name="Wu L."/>
            <person name="Ma J."/>
        </authorList>
    </citation>
    <scope>NUCLEOTIDE SEQUENCE [LARGE SCALE GENOMIC DNA]</scope>
    <source>
        <strain evidence="3">JCM 15591</strain>
    </source>
</reference>
<dbReference type="Proteomes" id="UP001501475">
    <property type="component" value="Unassembled WGS sequence"/>
</dbReference>
<gene>
    <name evidence="2" type="ORF">GCM10009810_05270</name>
</gene>
<evidence type="ECO:0000259" key="1">
    <source>
        <dbReference type="Pfam" id="PF09359"/>
    </source>
</evidence>
<keyword evidence="3" id="KW-1185">Reference proteome</keyword>
<protein>
    <submittedName>
        <fullName evidence="2">VTC domain-containing protein</fullName>
    </submittedName>
</protein>
<feature type="domain" description="VTC" evidence="1">
    <location>
        <begin position="35"/>
        <end position="247"/>
    </location>
</feature>
<comment type="caution">
    <text evidence="2">The sequence shown here is derived from an EMBL/GenBank/DDBJ whole genome shotgun (WGS) entry which is preliminary data.</text>
</comment>
<accession>A0ABP4W5N1</accession>
<evidence type="ECO:0000313" key="2">
    <source>
        <dbReference type="EMBL" id="GAA1747637.1"/>
    </source>
</evidence>